<evidence type="ECO:0000256" key="4">
    <source>
        <dbReference type="ARBA" id="ARBA00022722"/>
    </source>
</evidence>
<dbReference type="PANTHER" id="PTHR37984">
    <property type="entry name" value="PROTEIN CBG26694"/>
    <property type="match status" value="1"/>
</dbReference>
<dbReference type="FunFam" id="1.10.340.70:FF:000001">
    <property type="entry name" value="Retrovirus-related Pol polyprotein from transposon gypsy-like Protein"/>
    <property type="match status" value="1"/>
</dbReference>
<dbReference type="Gene3D" id="3.30.420.10">
    <property type="entry name" value="Ribonuclease H-like superfamily/Ribonuclease H"/>
    <property type="match status" value="1"/>
</dbReference>
<organism evidence="9 10">
    <name type="scientific">Arctia plantaginis</name>
    <name type="common">Wood tiger moth</name>
    <name type="synonym">Phalaena plantaginis</name>
    <dbReference type="NCBI Taxonomy" id="874455"/>
    <lineage>
        <taxon>Eukaryota</taxon>
        <taxon>Metazoa</taxon>
        <taxon>Ecdysozoa</taxon>
        <taxon>Arthropoda</taxon>
        <taxon>Hexapoda</taxon>
        <taxon>Insecta</taxon>
        <taxon>Pterygota</taxon>
        <taxon>Neoptera</taxon>
        <taxon>Endopterygota</taxon>
        <taxon>Lepidoptera</taxon>
        <taxon>Glossata</taxon>
        <taxon>Ditrysia</taxon>
        <taxon>Noctuoidea</taxon>
        <taxon>Erebidae</taxon>
        <taxon>Arctiinae</taxon>
        <taxon>Arctia</taxon>
    </lineage>
</organism>
<evidence type="ECO:0000256" key="5">
    <source>
        <dbReference type="ARBA" id="ARBA00022759"/>
    </source>
</evidence>
<protein>
    <recommendedName>
        <fullName evidence="1">RNA-directed DNA polymerase</fullName>
        <ecNumber evidence="1">2.7.7.49</ecNumber>
    </recommendedName>
</protein>
<dbReference type="Gene3D" id="1.10.340.70">
    <property type="match status" value="1"/>
</dbReference>
<dbReference type="PROSITE" id="PS50994">
    <property type="entry name" value="INTEGRASE"/>
    <property type="match status" value="1"/>
</dbReference>
<dbReference type="InterPro" id="IPR012337">
    <property type="entry name" value="RNaseH-like_sf"/>
</dbReference>
<reference evidence="9 10" key="1">
    <citation type="submission" date="2020-04" db="EMBL/GenBank/DDBJ databases">
        <authorList>
            <person name="Wallbank WR R."/>
            <person name="Pardo Diaz C."/>
            <person name="Kozak K."/>
            <person name="Martin S."/>
            <person name="Jiggins C."/>
            <person name="Moest M."/>
            <person name="Warren A I."/>
            <person name="Byers J.R.P. K."/>
            <person name="Montejo-Kovacevich G."/>
            <person name="Yen C E."/>
        </authorList>
    </citation>
    <scope>NUCLEOTIDE SEQUENCE [LARGE SCALE GENOMIC DNA]</scope>
</reference>
<dbReference type="InterPro" id="IPR041373">
    <property type="entry name" value="RT_RNaseH"/>
</dbReference>
<dbReference type="GO" id="GO:0004519">
    <property type="term" value="F:endonuclease activity"/>
    <property type="evidence" value="ECO:0007669"/>
    <property type="project" value="UniProtKB-KW"/>
</dbReference>
<evidence type="ECO:0000256" key="6">
    <source>
        <dbReference type="ARBA" id="ARBA00022801"/>
    </source>
</evidence>
<keyword evidence="2" id="KW-0808">Transferase</keyword>
<dbReference type="AlphaFoldDB" id="A0A8S1ARP6"/>
<proteinExistence type="predicted"/>
<evidence type="ECO:0000259" key="8">
    <source>
        <dbReference type="PROSITE" id="PS50994"/>
    </source>
</evidence>
<dbReference type="EC" id="2.7.7.49" evidence="1"/>
<keyword evidence="7" id="KW-0695">RNA-directed DNA polymerase</keyword>
<keyword evidence="5" id="KW-0255">Endonuclease</keyword>
<dbReference type="SUPFAM" id="SSF53098">
    <property type="entry name" value="Ribonuclease H-like"/>
    <property type="match status" value="1"/>
</dbReference>
<evidence type="ECO:0000256" key="1">
    <source>
        <dbReference type="ARBA" id="ARBA00012493"/>
    </source>
</evidence>
<feature type="domain" description="Integrase catalytic" evidence="8">
    <location>
        <begin position="244"/>
        <end position="403"/>
    </location>
</feature>
<dbReference type="Pfam" id="PF17917">
    <property type="entry name" value="RT_RNaseH"/>
    <property type="match status" value="1"/>
</dbReference>
<dbReference type="Pfam" id="PF17921">
    <property type="entry name" value="Integrase_H2C2"/>
    <property type="match status" value="1"/>
</dbReference>
<evidence type="ECO:0000256" key="7">
    <source>
        <dbReference type="ARBA" id="ARBA00022918"/>
    </source>
</evidence>
<dbReference type="GO" id="GO:0015074">
    <property type="term" value="P:DNA integration"/>
    <property type="evidence" value="ECO:0007669"/>
    <property type="project" value="InterPro"/>
</dbReference>
<dbReference type="CDD" id="cd09274">
    <property type="entry name" value="RNase_HI_RT_Ty3"/>
    <property type="match status" value="1"/>
</dbReference>
<keyword evidence="6" id="KW-0378">Hydrolase</keyword>
<dbReference type="Pfam" id="PF00665">
    <property type="entry name" value="rve"/>
    <property type="match status" value="1"/>
</dbReference>
<evidence type="ECO:0000313" key="10">
    <source>
        <dbReference type="Proteomes" id="UP000494256"/>
    </source>
</evidence>
<dbReference type="InterPro" id="IPR050951">
    <property type="entry name" value="Retrovirus_Pol_polyprotein"/>
</dbReference>
<dbReference type="SUPFAM" id="SSF56672">
    <property type="entry name" value="DNA/RNA polymerases"/>
    <property type="match status" value="1"/>
</dbReference>
<accession>A0A8S1ARP6</accession>
<dbReference type="Proteomes" id="UP000494256">
    <property type="component" value="Unassembled WGS sequence"/>
</dbReference>
<evidence type="ECO:0000313" key="9">
    <source>
        <dbReference type="EMBL" id="CAB3247617.1"/>
    </source>
</evidence>
<dbReference type="InterPro" id="IPR001584">
    <property type="entry name" value="Integrase_cat-core"/>
</dbReference>
<dbReference type="GO" id="GO:0042575">
    <property type="term" value="C:DNA polymerase complex"/>
    <property type="evidence" value="ECO:0007669"/>
    <property type="project" value="UniProtKB-ARBA"/>
</dbReference>
<dbReference type="GO" id="GO:0003676">
    <property type="term" value="F:nucleic acid binding"/>
    <property type="evidence" value="ECO:0007669"/>
    <property type="project" value="InterPro"/>
</dbReference>
<gene>
    <name evidence="9" type="ORF">APLA_LOCUS12042</name>
</gene>
<dbReference type="PANTHER" id="PTHR37984:SF5">
    <property type="entry name" value="PROTEIN NYNRIN-LIKE"/>
    <property type="match status" value="1"/>
</dbReference>
<dbReference type="InterPro" id="IPR036397">
    <property type="entry name" value="RNaseH_sf"/>
</dbReference>
<dbReference type="InterPro" id="IPR043502">
    <property type="entry name" value="DNA/RNA_pol_sf"/>
</dbReference>
<evidence type="ECO:0000256" key="3">
    <source>
        <dbReference type="ARBA" id="ARBA00022695"/>
    </source>
</evidence>
<sequence length="533" mass="61573">MLSQTINGEEHPIAYMSRSLTGAERNYSVTEREALAVLVALEHWRCYLENGKVFTVYTDHSALKWFLSLTNPTGRLARWGVRLSSFDFIVKHRRGKDNIIPDALSRCIQVATLNTPIVTTANTSDTWYLNIYYGCISSPSNYPNYRIEGNILYRYMKSKNPLTSEFSWKEVIPRESRHDVINNNHSNLTAAHLGIFKTYRRLLLKYYWPGMYADVVKFVGDCSTCLAYKHPAHTTLGKMGRPKDCSRPFQMLSIDLVGPLPTSRKQNNYIFVVNCCFSKYCLIFPLRQATAAAVCKHLEYNVFLVHGIPQTIIMDNGTQFAGREMEALLNKYKIPNAQFTPKYTPQVNNVERYNRTIITSISTFVNDDHRTWDLHLPEIQFAINNSVNEVTGFTPSFLVHGREVVTCGSHYVDNDNSNEILFLPRDIYAENLGYLAEIFNKVQVSLWNNYQKSCQRYNLRRKHVEFNVGDEVWKRCFFQSDKGARFSKKLAPKFEKCRVTEKRSPLVYVLEDMNGRNLGAWHVKDLKLKLMSS</sequence>
<name>A0A8S1ARP6_ARCPL</name>
<dbReference type="GO" id="GO:0016787">
    <property type="term" value="F:hydrolase activity"/>
    <property type="evidence" value="ECO:0007669"/>
    <property type="project" value="UniProtKB-KW"/>
</dbReference>
<dbReference type="InterPro" id="IPR041588">
    <property type="entry name" value="Integrase_H2C2"/>
</dbReference>
<dbReference type="EMBL" id="CADEBD010000337">
    <property type="protein sequence ID" value="CAB3247617.1"/>
    <property type="molecule type" value="Genomic_DNA"/>
</dbReference>
<keyword evidence="4" id="KW-0540">Nuclease</keyword>
<dbReference type="GO" id="GO:0003964">
    <property type="term" value="F:RNA-directed DNA polymerase activity"/>
    <property type="evidence" value="ECO:0007669"/>
    <property type="project" value="UniProtKB-KW"/>
</dbReference>
<comment type="caution">
    <text evidence="9">The sequence shown here is derived from an EMBL/GenBank/DDBJ whole genome shotgun (WGS) entry which is preliminary data.</text>
</comment>
<keyword evidence="3" id="KW-0548">Nucleotidyltransferase</keyword>
<dbReference type="OrthoDB" id="7413731at2759"/>
<evidence type="ECO:0000256" key="2">
    <source>
        <dbReference type="ARBA" id="ARBA00022679"/>
    </source>
</evidence>